<proteinExistence type="predicted"/>
<accession>A0A9P8T284</accession>
<evidence type="ECO:0000313" key="2">
    <source>
        <dbReference type="Proteomes" id="UP000769157"/>
    </source>
</evidence>
<keyword evidence="2" id="KW-1185">Reference proteome</keyword>
<dbReference type="EMBL" id="JAEUBE010000366">
    <property type="protein sequence ID" value="KAH3663603.1"/>
    <property type="molecule type" value="Genomic_DNA"/>
</dbReference>
<evidence type="ECO:0000313" key="1">
    <source>
        <dbReference type="EMBL" id="KAH3663603.1"/>
    </source>
</evidence>
<sequence length="315" mass="34385">MSPDSRAFSLALYFVLARISLTILRNPFFSSPRDWPSTSAESLTFSLSNRSRSLPSSSSMNFLINCLSSLATESSITLDMSVFLSSSKSSSSSLFPTVLFLKNVTISLMFATLPTNRLEKRRGFSTSYPPLYSTRNLINGNGMSISTSVSRSSLLASFHFSVACSIKDSTSSISKFVTSSLLPEVAGIPDSLRTTSFIAKGRTDFSRMGSSELNQSLLSSGCRNSTFPAASVLFSRSSRMLWSPYRAKFVEPFWNNSGLILISSLLVTRPKWFNNPPTESRSSGDNRSSPVASSWLPEIAYTGIPTLMLGSYSHG</sequence>
<dbReference type="AlphaFoldDB" id="A0A9P8T284"/>
<protein>
    <submittedName>
        <fullName evidence="1">Uncharacterized protein</fullName>
    </submittedName>
</protein>
<dbReference type="RefSeq" id="XP_046059939.1">
    <property type="nucleotide sequence ID" value="XM_046206144.1"/>
</dbReference>
<comment type="caution">
    <text evidence="1">The sequence shown here is derived from an EMBL/GenBank/DDBJ whole genome shotgun (WGS) entry which is preliminary data.</text>
</comment>
<dbReference type="GeneID" id="70236968"/>
<reference evidence="1" key="2">
    <citation type="submission" date="2021-01" db="EMBL/GenBank/DDBJ databases">
        <authorList>
            <person name="Schikora-Tamarit M.A."/>
        </authorList>
    </citation>
    <scope>NUCLEOTIDE SEQUENCE</scope>
    <source>
        <strain evidence="1">CBS6075</strain>
    </source>
</reference>
<name>A0A9P8T284_9ASCO</name>
<dbReference type="Proteomes" id="UP000769157">
    <property type="component" value="Unassembled WGS sequence"/>
</dbReference>
<reference evidence="1" key="1">
    <citation type="journal article" date="2021" name="Open Biol.">
        <title>Shared evolutionary footprints suggest mitochondrial oxidative damage underlies multiple complex I losses in fungi.</title>
        <authorList>
            <person name="Schikora-Tamarit M.A."/>
            <person name="Marcet-Houben M."/>
            <person name="Nosek J."/>
            <person name="Gabaldon T."/>
        </authorList>
    </citation>
    <scope>NUCLEOTIDE SEQUENCE</scope>
    <source>
        <strain evidence="1">CBS6075</strain>
    </source>
</reference>
<gene>
    <name evidence="1" type="ORF">OGAPHI_005004</name>
</gene>
<organism evidence="1 2">
    <name type="scientific">Ogataea philodendri</name>
    <dbReference type="NCBI Taxonomy" id="1378263"/>
    <lineage>
        <taxon>Eukaryota</taxon>
        <taxon>Fungi</taxon>
        <taxon>Dikarya</taxon>
        <taxon>Ascomycota</taxon>
        <taxon>Saccharomycotina</taxon>
        <taxon>Pichiomycetes</taxon>
        <taxon>Pichiales</taxon>
        <taxon>Pichiaceae</taxon>
        <taxon>Ogataea</taxon>
    </lineage>
</organism>